<evidence type="ECO:0000313" key="2">
    <source>
        <dbReference type="Proteomes" id="UP000248790"/>
    </source>
</evidence>
<proteinExistence type="predicted"/>
<accession>A0A327X539</accession>
<comment type="caution">
    <text evidence="1">The sequence shown here is derived from an EMBL/GenBank/DDBJ whole genome shotgun (WGS) entry which is preliminary data.</text>
</comment>
<keyword evidence="2" id="KW-1185">Reference proteome</keyword>
<dbReference type="EMBL" id="QLMC01000002">
    <property type="protein sequence ID" value="RAK00203.1"/>
    <property type="molecule type" value="Genomic_DNA"/>
</dbReference>
<reference evidence="1 2" key="1">
    <citation type="submission" date="2018-06" db="EMBL/GenBank/DDBJ databases">
        <title>Genomic Encyclopedia of Archaeal and Bacterial Type Strains, Phase II (KMG-II): from individual species to whole genera.</title>
        <authorList>
            <person name="Goeker M."/>
        </authorList>
    </citation>
    <scope>NUCLEOTIDE SEQUENCE [LARGE SCALE GENOMIC DNA]</scope>
    <source>
        <strain evidence="1 2">DSM 21851</strain>
    </source>
</reference>
<dbReference type="AlphaFoldDB" id="A0A327X539"/>
<dbReference type="RefSeq" id="WP_111627962.1">
    <property type="nucleotide sequence ID" value="NZ_QLMC01000002.1"/>
</dbReference>
<protein>
    <submittedName>
        <fullName evidence="1">Uncharacterized protein</fullName>
    </submittedName>
</protein>
<evidence type="ECO:0000313" key="1">
    <source>
        <dbReference type="EMBL" id="RAK00203.1"/>
    </source>
</evidence>
<dbReference type="OrthoDB" id="954269at2"/>
<gene>
    <name evidence="1" type="ORF">LX87_01901</name>
</gene>
<dbReference type="Proteomes" id="UP000248790">
    <property type="component" value="Unassembled WGS sequence"/>
</dbReference>
<sequence>MRRIAILFILVLSIASCKKGGSSGEDVDPREQYIGVYDIDYTSQTKVTPGFPNYSEDSGKGTITLAKGEAANEMKLTSEFPGVTTTDVVKLNGTQFTVTRTRNNLTFGNKVYDGEYTSSGSFEGKNLTLTAVTKVNQNGTLVEWTQSYKGTKR</sequence>
<name>A0A327X539_LARAB</name>
<dbReference type="PROSITE" id="PS51257">
    <property type="entry name" value="PROKAR_LIPOPROTEIN"/>
    <property type="match status" value="1"/>
</dbReference>
<organism evidence="1 2">
    <name type="scientific">Larkinella arboricola</name>
    <dbReference type="NCBI Taxonomy" id="643671"/>
    <lineage>
        <taxon>Bacteria</taxon>
        <taxon>Pseudomonadati</taxon>
        <taxon>Bacteroidota</taxon>
        <taxon>Cytophagia</taxon>
        <taxon>Cytophagales</taxon>
        <taxon>Spirosomataceae</taxon>
        <taxon>Larkinella</taxon>
    </lineage>
</organism>